<evidence type="ECO:0000256" key="17">
    <source>
        <dbReference type="SAM" id="Phobius"/>
    </source>
</evidence>
<keyword evidence="22" id="KW-1185">Reference proteome</keyword>
<name>A0ABY2G5R7_9FLAO</name>
<dbReference type="InterPro" id="IPR003856">
    <property type="entry name" value="LPS_length_determ_N"/>
</dbReference>
<evidence type="ECO:0000256" key="15">
    <source>
        <dbReference type="ARBA" id="ARBA00051245"/>
    </source>
</evidence>
<dbReference type="PANTHER" id="PTHR32309:SF13">
    <property type="entry name" value="FERRIC ENTEROBACTIN TRANSPORT PROTEIN FEPE"/>
    <property type="match status" value="1"/>
</dbReference>
<dbReference type="InterPro" id="IPR027417">
    <property type="entry name" value="P-loop_NTPase"/>
</dbReference>
<sequence length="782" mass="89083">MNQNNPTTSYELRDKIDLFLSKWKLILLSLIICIGLAYIYLRYATYVYQATTTIKINSEKKSERLPELAALKDYGLFSKNFANVADEIEIIKSRTLIRRVVKDLKLNKRYFLRGKIKEQEVYTNPPIVVSFFESDSLLNLVDTTLYVKIKSPTKFTLSNEESNELLEIESSNAREYAFGDRIKTGFGDIIITPSINENNIISEKSIKIQMLPVEKVVEQYQKMITVAPAKEASNILNITLTENIREKAKLILDKVVEEYNNEVISDKQLVVQTTSDFINSRLEIVSNELEKIDLTAETLQKNHRLTALATQSDIFLQSERENETKLVSTSNQIQLVDYMKDYLAENDTNSELLPADIGISDSNVNQITKSYNELVLQRNRILKTSTEKNPTVINLNNEIAALRNNLNQSLNNIQTTNEITLNSLKREDARISSQIYSAPTKARQFRDVARQQNIKESLFLYLLQKREETAISFGISTPNAKVIDTAYASYKPESPKKTTVYLAALILGLFLPLSIIYLLDILDTKIRSKNDVLKLISAPFIGDIPRSKTKARLVKSIDYSPKAEAFRIIRTNINFMLQEIETECKTIFVTSTTSQEGKSHTSINLASSFSFSEKRTLIIETDIRVPRVNDYLNIKSDIGLTNFISDKSLNVEDVIVKAKDNPFLDVIPSGAIPPNPAELLMSDRLKHLFNTVKKKYDYIIVDTAAVGLVTDTLLISKFADMFIYVVSANNIDKRQLHIAQTMYTEKRLPNMAVLLNGTLHKKGYGYGYGNNPNRKKKWYQFK</sequence>
<gene>
    <name evidence="21" type="ORF">A8975_1167</name>
</gene>
<reference evidence="21 22" key="1">
    <citation type="submission" date="2019-03" db="EMBL/GenBank/DDBJ databases">
        <title>Genomic Encyclopedia of Type Strains, Phase III (KMG-III): the genomes of soil and plant-associated and newly described type strains.</title>
        <authorList>
            <person name="Whitman W."/>
        </authorList>
    </citation>
    <scope>NUCLEOTIDE SEQUENCE [LARGE SCALE GENOMIC DNA]</scope>
    <source>
        <strain evidence="21 22">CGMCC 1.10957</strain>
    </source>
</reference>
<comment type="similarity">
    <text evidence="2">Belongs to the CpsD/CapB family.</text>
</comment>
<keyword evidence="14" id="KW-0829">Tyrosine-protein kinase</keyword>
<dbReference type="CDD" id="cd05387">
    <property type="entry name" value="BY-kinase"/>
    <property type="match status" value="1"/>
</dbReference>
<evidence type="ECO:0000256" key="12">
    <source>
        <dbReference type="ARBA" id="ARBA00022989"/>
    </source>
</evidence>
<evidence type="ECO:0000259" key="18">
    <source>
        <dbReference type="Pfam" id="PF02706"/>
    </source>
</evidence>
<accession>A0ABY2G5R7</accession>
<evidence type="ECO:0000259" key="19">
    <source>
        <dbReference type="Pfam" id="PF13614"/>
    </source>
</evidence>
<keyword evidence="16" id="KW-0175">Coiled coil</keyword>
<evidence type="ECO:0000256" key="8">
    <source>
        <dbReference type="ARBA" id="ARBA00022692"/>
    </source>
</evidence>
<evidence type="ECO:0000256" key="10">
    <source>
        <dbReference type="ARBA" id="ARBA00022777"/>
    </source>
</evidence>
<evidence type="ECO:0000256" key="6">
    <source>
        <dbReference type="ARBA" id="ARBA00022519"/>
    </source>
</evidence>
<feature type="domain" description="Polysaccharide chain length determinant N-terminal" evidence="18">
    <location>
        <begin position="20"/>
        <end position="104"/>
    </location>
</feature>
<feature type="transmembrane region" description="Helical" evidence="17">
    <location>
        <begin position="23"/>
        <end position="41"/>
    </location>
</feature>
<dbReference type="InterPro" id="IPR032807">
    <property type="entry name" value="GNVR"/>
</dbReference>
<dbReference type="Gene3D" id="3.40.50.300">
    <property type="entry name" value="P-loop containing nucleotide triphosphate hydrolases"/>
    <property type="match status" value="1"/>
</dbReference>
<dbReference type="Proteomes" id="UP000294930">
    <property type="component" value="Unassembled WGS sequence"/>
</dbReference>
<keyword evidence="10" id="KW-0418">Kinase</keyword>
<dbReference type="InterPro" id="IPR005702">
    <property type="entry name" value="Wzc-like_C"/>
</dbReference>
<dbReference type="RefSeq" id="WP_129760127.1">
    <property type="nucleotide sequence ID" value="NZ_SOQZ01000002.1"/>
</dbReference>
<dbReference type="SUPFAM" id="SSF52540">
    <property type="entry name" value="P-loop containing nucleoside triphosphate hydrolases"/>
    <property type="match status" value="1"/>
</dbReference>
<evidence type="ECO:0000313" key="21">
    <source>
        <dbReference type="EMBL" id="TDY12403.1"/>
    </source>
</evidence>
<evidence type="ECO:0000256" key="5">
    <source>
        <dbReference type="ARBA" id="ARBA00022475"/>
    </source>
</evidence>
<evidence type="ECO:0000256" key="1">
    <source>
        <dbReference type="ARBA" id="ARBA00004429"/>
    </source>
</evidence>
<feature type="transmembrane region" description="Helical" evidence="17">
    <location>
        <begin position="500"/>
        <end position="519"/>
    </location>
</feature>
<comment type="caution">
    <text evidence="21">The sequence shown here is derived from an EMBL/GenBank/DDBJ whole genome shotgun (WGS) entry which is preliminary data.</text>
</comment>
<keyword evidence="11" id="KW-0067">ATP-binding</keyword>
<dbReference type="InterPro" id="IPR025669">
    <property type="entry name" value="AAA_dom"/>
</dbReference>
<evidence type="ECO:0000259" key="20">
    <source>
        <dbReference type="Pfam" id="PF13807"/>
    </source>
</evidence>
<keyword evidence="12 17" id="KW-1133">Transmembrane helix</keyword>
<keyword evidence="9" id="KW-0547">Nucleotide-binding</keyword>
<dbReference type="InterPro" id="IPR050445">
    <property type="entry name" value="Bact_polysacc_biosynth/exp"/>
</dbReference>
<dbReference type="Pfam" id="PF02706">
    <property type="entry name" value="Wzz"/>
    <property type="match status" value="1"/>
</dbReference>
<evidence type="ECO:0000256" key="4">
    <source>
        <dbReference type="ARBA" id="ARBA00011903"/>
    </source>
</evidence>
<proteinExistence type="inferred from homology"/>
<protein>
    <recommendedName>
        <fullName evidence="4">non-specific protein-tyrosine kinase</fullName>
        <ecNumber evidence="4">2.7.10.2</ecNumber>
    </recommendedName>
</protein>
<dbReference type="PANTHER" id="PTHR32309">
    <property type="entry name" value="TYROSINE-PROTEIN KINASE"/>
    <property type="match status" value="1"/>
</dbReference>
<evidence type="ECO:0000256" key="16">
    <source>
        <dbReference type="SAM" id="Coils"/>
    </source>
</evidence>
<evidence type="ECO:0000313" key="22">
    <source>
        <dbReference type="Proteomes" id="UP000294930"/>
    </source>
</evidence>
<evidence type="ECO:0000256" key="13">
    <source>
        <dbReference type="ARBA" id="ARBA00023136"/>
    </source>
</evidence>
<keyword evidence="6" id="KW-0997">Cell inner membrane</keyword>
<feature type="domain" description="Tyrosine-protein kinase G-rich" evidence="20">
    <location>
        <begin position="450"/>
        <end position="516"/>
    </location>
</feature>
<dbReference type="NCBIfam" id="TIGR01007">
    <property type="entry name" value="eps_fam"/>
    <property type="match status" value="1"/>
</dbReference>
<keyword evidence="5" id="KW-1003">Cell membrane</keyword>
<evidence type="ECO:0000256" key="3">
    <source>
        <dbReference type="ARBA" id="ARBA00008883"/>
    </source>
</evidence>
<dbReference type="Pfam" id="PF13807">
    <property type="entry name" value="GNVR"/>
    <property type="match status" value="1"/>
</dbReference>
<evidence type="ECO:0000256" key="2">
    <source>
        <dbReference type="ARBA" id="ARBA00007316"/>
    </source>
</evidence>
<comment type="subcellular location">
    <subcellularLocation>
        <location evidence="1">Cell inner membrane</location>
        <topology evidence="1">Multi-pass membrane protein</topology>
    </subcellularLocation>
</comment>
<evidence type="ECO:0000256" key="9">
    <source>
        <dbReference type="ARBA" id="ARBA00022741"/>
    </source>
</evidence>
<keyword evidence="13 17" id="KW-0472">Membrane</keyword>
<dbReference type="Pfam" id="PF13614">
    <property type="entry name" value="AAA_31"/>
    <property type="match status" value="1"/>
</dbReference>
<organism evidence="21 22">
    <name type="scientific">Meridianimaribacter flavus</name>
    <dbReference type="NCBI Taxonomy" id="571115"/>
    <lineage>
        <taxon>Bacteria</taxon>
        <taxon>Pseudomonadati</taxon>
        <taxon>Bacteroidota</taxon>
        <taxon>Flavobacteriia</taxon>
        <taxon>Flavobacteriales</taxon>
        <taxon>Flavobacteriaceae</taxon>
        <taxon>Meridianimaribacter</taxon>
    </lineage>
</organism>
<evidence type="ECO:0000256" key="14">
    <source>
        <dbReference type="ARBA" id="ARBA00023137"/>
    </source>
</evidence>
<evidence type="ECO:0000256" key="7">
    <source>
        <dbReference type="ARBA" id="ARBA00022679"/>
    </source>
</evidence>
<feature type="domain" description="AAA" evidence="19">
    <location>
        <begin position="593"/>
        <end position="724"/>
    </location>
</feature>
<keyword evidence="8 17" id="KW-0812">Transmembrane</keyword>
<comment type="similarity">
    <text evidence="3">Belongs to the etk/wzc family.</text>
</comment>
<dbReference type="EC" id="2.7.10.2" evidence="4"/>
<keyword evidence="7" id="KW-0808">Transferase</keyword>
<feature type="coiled-coil region" evidence="16">
    <location>
        <begin position="392"/>
        <end position="419"/>
    </location>
</feature>
<comment type="catalytic activity">
    <reaction evidence="15">
        <text>L-tyrosyl-[protein] + ATP = O-phospho-L-tyrosyl-[protein] + ADP + H(+)</text>
        <dbReference type="Rhea" id="RHEA:10596"/>
        <dbReference type="Rhea" id="RHEA-COMP:10136"/>
        <dbReference type="Rhea" id="RHEA-COMP:20101"/>
        <dbReference type="ChEBI" id="CHEBI:15378"/>
        <dbReference type="ChEBI" id="CHEBI:30616"/>
        <dbReference type="ChEBI" id="CHEBI:46858"/>
        <dbReference type="ChEBI" id="CHEBI:61978"/>
        <dbReference type="ChEBI" id="CHEBI:456216"/>
        <dbReference type="EC" id="2.7.10.2"/>
    </reaction>
</comment>
<evidence type="ECO:0000256" key="11">
    <source>
        <dbReference type="ARBA" id="ARBA00022840"/>
    </source>
</evidence>
<dbReference type="EMBL" id="SOQZ01000002">
    <property type="protein sequence ID" value="TDY12403.1"/>
    <property type="molecule type" value="Genomic_DNA"/>
</dbReference>